<dbReference type="InterPro" id="IPR036457">
    <property type="entry name" value="PPM-type-like_dom_sf"/>
</dbReference>
<protein>
    <submittedName>
        <fullName evidence="4">Stp1/IreP family PP2C-type Ser/Thr phosphatase</fullName>
    </submittedName>
</protein>
<gene>
    <name evidence="4" type="ORF">Strain138_000783</name>
    <name evidence="5" type="ORF">Strain318_000783</name>
</gene>
<name>A0AA49JTA1_9BACT</name>
<dbReference type="GO" id="GO:0004722">
    <property type="term" value="F:protein serine/threonine phosphatase activity"/>
    <property type="evidence" value="ECO:0007669"/>
    <property type="project" value="InterPro"/>
</dbReference>
<keyword evidence="6" id="KW-1185">Reference proteome</keyword>
<evidence type="ECO:0000313" key="4">
    <source>
        <dbReference type="EMBL" id="WKW11528.1"/>
    </source>
</evidence>
<dbReference type="RefSeq" id="WP_367887226.1">
    <property type="nucleotide sequence ID" value="NZ_CP130612.1"/>
</dbReference>
<feature type="transmembrane region" description="Helical" evidence="2">
    <location>
        <begin position="373"/>
        <end position="393"/>
    </location>
</feature>
<evidence type="ECO:0000256" key="1">
    <source>
        <dbReference type="SAM" id="MobiDB-lite"/>
    </source>
</evidence>
<proteinExistence type="predicted"/>
<dbReference type="PANTHER" id="PTHR47992">
    <property type="entry name" value="PROTEIN PHOSPHATASE"/>
    <property type="match status" value="1"/>
</dbReference>
<accession>A0AA49JZ04</accession>
<dbReference type="AlphaFoldDB" id="A0AA49JTA1"/>
<keyword evidence="2" id="KW-0812">Transmembrane</keyword>
<dbReference type="InterPro" id="IPR001932">
    <property type="entry name" value="PPM-type_phosphatase-like_dom"/>
</dbReference>
<dbReference type="SMART" id="SM00332">
    <property type="entry name" value="PP2Cc"/>
    <property type="match status" value="1"/>
</dbReference>
<keyword evidence="2" id="KW-0472">Membrane</keyword>
<feature type="region of interest" description="Disordered" evidence="1">
    <location>
        <begin position="331"/>
        <end position="365"/>
    </location>
</feature>
<dbReference type="EMBL" id="CP130612">
    <property type="protein sequence ID" value="WKW11528.1"/>
    <property type="molecule type" value="Genomic_DNA"/>
</dbReference>
<dbReference type="SUPFAM" id="SSF81606">
    <property type="entry name" value="PP2C-like"/>
    <property type="match status" value="1"/>
</dbReference>
<dbReference type="PROSITE" id="PS51746">
    <property type="entry name" value="PPM_2"/>
    <property type="match status" value="1"/>
</dbReference>
<evidence type="ECO:0000313" key="5">
    <source>
        <dbReference type="EMBL" id="WKW14438.1"/>
    </source>
</evidence>
<dbReference type="Pfam" id="PF13672">
    <property type="entry name" value="PP2C_2"/>
    <property type="match status" value="1"/>
</dbReference>
<evidence type="ECO:0000313" key="6">
    <source>
        <dbReference type="Proteomes" id="UP001229955"/>
    </source>
</evidence>
<keyword evidence="2" id="KW-1133">Transmembrane helix</keyword>
<dbReference type="InterPro" id="IPR015655">
    <property type="entry name" value="PP2C"/>
</dbReference>
<dbReference type="NCBIfam" id="NF033484">
    <property type="entry name" value="Stp1_PP2C_phos"/>
    <property type="match status" value="1"/>
</dbReference>
<feature type="domain" description="PPM-type phosphatase" evidence="3">
    <location>
        <begin position="12"/>
        <end position="273"/>
    </location>
</feature>
<evidence type="ECO:0000259" key="3">
    <source>
        <dbReference type="PROSITE" id="PS51746"/>
    </source>
</evidence>
<dbReference type="KEGG" id="pspc:Strain318_000783"/>
<dbReference type="Gene3D" id="3.60.40.10">
    <property type="entry name" value="PPM-type phosphatase domain"/>
    <property type="match status" value="1"/>
</dbReference>
<dbReference type="Proteomes" id="UP001229955">
    <property type="component" value="Chromosome"/>
</dbReference>
<dbReference type="SMART" id="SM00331">
    <property type="entry name" value="PP2C_SIG"/>
    <property type="match status" value="1"/>
</dbReference>
<sequence>MTGSPTPNGKVIVHVFGRTDVGRTREHNEDTFAVADLTAFNATLQPEVRTHVCGERGSLFMVADGMGGAAAGEVASQMAVETILAELDARWRQSQSTDSETFAHALKASTETANAKIHGYAAAHPENRGMGTTATIAGLLADTLYLCQVGDSRGYIVRDGQAIQITKDQSLMQKLIEAGELTPEEAEVSERRNIILQALGPEAKIKVDLTSQQVKRGDVLILCSDGLSGQVRANEIADVVKSEPDLVNVCKRLIDLANEAGGPDNITVVAARFEGEGLPDAGAESLAHRVYRGSQERPTVPLDRSSIPQLSALADDDDAPAEAPTVEAETLAPPKVAVGSAGRGPTAEIAPPTVRAKLPEPPPPGGRIPANTLRIYFGALAFLVAFVALFMWWRRG</sequence>
<accession>A0AA49JTA1</accession>
<organism evidence="4">
    <name type="scientific">Pseudogemmatithrix spongiicola</name>
    <dbReference type="NCBI Taxonomy" id="3062599"/>
    <lineage>
        <taxon>Bacteria</taxon>
        <taxon>Pseudomonadati</taxon>
        <taxon>Gemmatimonadota</taxon>
        <taxon>Gemmatimonadia</taxon>
        <taxon>Gemmatimonadales</taxon>
        <taxon>Gemmatimonadaceae</taxon>
        <taxon>Pseudogemmatithrix</taxon>
    </lineage>
</organism>
<dbReference type="CDD" id="cd00143">
    <property type="entry name" value="PP2Cc"/>
    <property type="match status" value="1"/>
</dbReference>
<evidence type="ECO:0000256" key="2">
    <source>
        <dbReference type="SAM" id="Phobius"/>
    </source>
</evidence>
<reference evidence="4" key="1">
    <citation type="submission" date="2023-07" db="EMBL/GenBank/DDBJ databases">
        <authorList>
            <person name="Haufschild T."/>
            <person name="Kallscheuer N."/>
            <person name="Hammer J."/>
            <person name="Kohn T."/>
            <person name="Kabuu M."/>
            <person name="Jogler M."/>
            <person name="Wohfarth N."/>
            <person name="Heuer A."/>
            <person name="Rohde M."/>
            <person name="van Teeseling M.C.F."/>
            <person name="Jogler C."/>
        </authorList>
    </citation>
    <scope>NUCLEOTIDE SEQUENCE</scope>
    <source>
        <strain evidence="4">Strain 138</strain>
        <strain evidence="5">Strain 318</strain>
    </source>
</reference>
<dbReference type="EMBL" id="CP130613">
    <property type="protein sequence ID" value="WKW14438.1"/>
    <property type="molecule type" value="Genomic_DNA"/>
</dbReference>